<dbReference type="Proteomes" id="UP000296822">
    <property type="component" value="Chromosome"/>
</dbReference>
<dbReference type="KEGG" id="nbg:DV706_05590"/>
<reference evidence="2 3" key="1">
    <citation type="journal article" date="2019" name="Nat. Commun.">
        <title>A new type of DNA phosphorothioation-based antiviral system in archaea.</title>
        <authorList>
            <person name="Xiong L."/>
            <person name="Liu S."/>
            <person name="Chen S."/>
            <person name="Xiao Y."/>
            <person name="Zhu B."/>
            <person name="Gao Y."/>
            <person name="Zhang Y."/>
            <person name="Chen B."/>
            <person name="Luo J."/>
            <person name="Deng Z."/>
            <person name="Chen X."/>
            <person name="Wang L."/>
            <person name="Chen S."/>
        </authorList>
    </citation>
    <scope>NUCLEOTIDE SEQUENCE [LARGE SCALE GENOMIC DNA]</scope>
    <source>
        <strain evidence="2 3">JCM 10635</strain>
    </source>
</reference>
<sequence length="93" mass="10245">MAVSCRSPRAVDGRKPIQNAASAPQATIEETIRNANVRAMNWFLSIRGITHSASMNVTTFGRQSAPIVTTENQCTPHRTMAVRGVCKSFQWLL</sequence>
<gene>
    <name evidence="2" type="ORF">DV706_05590</name>
</gene>
<dbReference type="AlphaFoldDB" id="A0A4D6HKC0"/>
<feature type="region of interest" description="Disordered" evidence="1">
    <location>
        <begin position="1"/>
        <end position="24"/>
    </location>
</feature>
<evidence type="ECO:0000313" key="2">
    <source>
        <dbReference type="EMBL" id="QCC54011.1"/>
    </source>
</evidence>
<organism evidence="2 3">
    <name type="scientific">Natronorubrum bangense</name>
    <dbReference type="NCBI Taxonomy" id="61858"/>
    <lineage>
        <taxon>Archaea</taxon>
        <taxon>Methanobacteriati</taxon>
        <taxon>Methanobacteriota</taxon>
        <taxon>Stenosarchaea group</taxon>
        <taxon>Halobacteria</taxon>
        <taxon>Halobacteriales</taxon>
        <taxon>Natrialbaceae</taxon>
        <taxon>Natronorubrum</taxon>
    </lineage>
</organism>
<evidence type="ECO:0000313" key="3">
    <source>
        <dbReference type="Proteomes" id="UP000296822"/>
    </source>
</evidence>
<dbReference type="EMBL" id="CP031305">
    <property type="protein sequence ID" value="QCC54011.1"/>
    <property type="molecule type" value="Genomic_DNA"/>
</dbReference>
<evidence type="ECO:0000256" key="1">
    <source>
        <dbReference type="SAM" id="MobiDB-lite"/>
    </source>
</evidence>
<accession>A0A4D6HKC0</accession>
<protein>
    <submittedName>
        <fullName evidence="2">Uncharacterized protein</fullName>
    </submittedName>
</protein>
<name>A0A4D6HKC0_9EURY</name>
<proteinExistence type="predicted"/>